<keyword evidence="8 11" id="KW-0472">Membrane</keyword>
<evidence type="ECO:0000256" key="6">
    <source>
        <dbReference type="ARBA" id="ARBA00022737"/>
    </source>
</evidence>
<gene>
    <name evidence="12" type="ORF">MAR_023374</name>
</gene>
<evidence type="ECO:0000256" key="8">
    <source>
        <dbReference type="ARBA" id="ARBA00023136"/>
    </source>
</evidence>
<evidence type="ECO:0000256" key="9">
    <source>
        <dbReference type="ARBA" id="ARBA00023180"/>
    </source>
</evidence>
<keyword evidence="3 10" id="KW-0813">Transport</keyword>
<dbReference type="Gene3D" id="1.20.1080.10">
    <property type="entry name" value="Glycerol uptake facilitator protein"/>
    <property type="match status" value="1"/>
</dbReference>
<dbReference type="InterPro" id="IPR023271">
    <property type="entry name" value="Aquaporin-like"/>
</dbReference>
<dbReference type="PRINTS" id="PR00783">
    <property type="entry name" value="MINTRINSICP"/>
</dbReference>
<keyword evidence="4" id="KW-1003">Cell membrane</keyword>
<reference evidence="12" key="1">
    <citation type="submission" date="2022-11" db="EMBL/GenBank/DDBJ databases">
        <title>Centuries of genome instability and evolution in soft-shell clam transmissible cancer (bioRxiv).</title>
        <authorList>
            <person name="Hart S.F.M."/>
            <person name="Yonemitsu M.A."/>
            <person name="Giersch R.M."/>
            <person name="Beal B.F."/>
            <person name="Arriagada G."/>
            <person name="Davis B.W."/>
            <person name="Ostrander E.A."/>
            <person name="Goff S.P."/>
            <person name="Metzger M.J."/>
        </authorList>
    </citation>
    <scope>NUCLEOTIDE SEQUENCE</scope>
    <source>
        <strain evidence="12">MELC-2E11</strain>
        <tissue evidence="12">Siphon/mantle</tissue>
    </source>
</reference>
<evidence type="ECO:0000313" key="12">
    <source>
        <dbReference type="EMBL" id="WAQ99001.1"/>
    </source>
</evidence>
<comment type="similarity">
    <text evidence="2 10">Belongs to the MIP/aquaporin (TC 1.A.8) family.</text>
</comment>
<dbReference type="EMBL" id="CP111014">
    <property type="protein sequence ID" value="WAQ99001.1"/>
    <property type="molecule type" value="Genomic_DNA"/>
</dbReference>
<feature type="transmembrane region" description="Helical" evidence="11">
    <location>
        <begin position="149"/>
        <end position="167"/>
    </location>
</feature>
<accession>A0ABY7DMS5</accession>
<dbReference type="InterPro" id="IPR000425">
    <property type="entry name" value="MIP"/>
</dbReference>
<protein>
    <submittedName>
        <fullName evidence="12">AQP10-like protein</fullName>
    </submittedName>
</protein>
<keyword evidence="13" id="KW-1185">Reference proteome</keyword>
<evidence type="ECO:0000256" key="7">
    <source>
        <dbReference type="ARBA" id="ARBA00022989"/>
    </source>
</evidence>
<organism evidence="12 13">
    <name type="scientific">Mya arenaria</name>
    <name type="common">Soft-shell clam</name>
    <dbReference type="NCBI Taxonomy" id="6604"/>
    <lineage>
        <taxon>Eukaryota</taxon>
        <taxon>Metazoa</taxon>
        <taxon>Spiralia</taxon>
        <taxon>Lophotrochozoa</taxon>
        <taxon>Mollusca</taxon>
        <taxon>Bivalvia</taxon>
        <taxon>Autobranchia</taxon>
        <taxon>Heteroconchia</taxon>
        <taxon>Euheterodonta</taxon>
        <taxon>Imparidentia</taxon>
        <taxon>Neoheterodontei</taxon>
        <taxon>Myida</taxon>
        <taxon>Myoidea</taxon>
        <taxon>Myidae</taxon>
        <taxon>Mya</taxon>
    </lineage>
</organism>
<dbReference type="Proteomes" id="UP001164746">
    <property type="component" value="Chromosome 3"/>
</dbReference>
<evidence type="ECO:0000313" key="13">
    <source>
        <dbReference type="Proteomes" id="UP001164746"/>
    </source>
</evidence>
<keyword evidence="6" id="KW-0677">Repeat</keyword>
<keyword evidence="5 10" id="KW-0812">Transmembrane</keyword>
<evidence type="ECO:0000256" key="4">
    <source>
        <dbReference type="ARBA" id="ARBA00022475"/>
    </source>
</evidence>
<dbReference type="SUPFAM" id="SSF81338">
    <property type="entry name" value="Aquaporin-like"/>
    <property type="match status" value="1"/>
</dbReference>
<dbReference type="PANTHER" id="PTHR43829:SF9">
    <property type="entry name" value="AQUAPORIN-9"/>
    <property type="match status" value="1"/>
</dbReference>
<sequence>MALSTKLRVHNDLAREALAEFLGTFILLSFGDGSVAQMLLSQGELGSALSIHLSWGLGVMMGVFVAGGVSGAHLNPAVTGAMACLGRLPWRKAPVYMLAQYLGAFIAAACVYLVYYDALAHYDGGVRDLSSAGIFATYPQTYVTSWNCFGDQIFGTALLLIGILAITDPDNMAPSKAMTALCVGLLVVAIGMTFGLNCGYAINPARDLGPRIFTAIGGWGLEPFNVRNYNYFWIPVVATHLGAIIGSLVYQLCVGFHWPRQASDAQMNVRGGPVSQVQYDGPYESQAKL</sequence>
<feature type="transmembrane region" description="Helical" evidence="11">
    <location>
        <begin position="52"/>
        <end position="74"/>
    </location>
</feature>
<evidence type="ECO:0000256" key="5">
    <source>
        <dbReference type="ARBA" id="ARBA00022692"/>
    </source>
</evidence>
<dbReference type="PRINTS" id="PR02015">
    <property type="entry name" value="AQUAPORIN3"/>
</dbReference>
<comment type="subcellular location">
    <subcellularLocation>
        <location evidence="1">Cell membrane</location>
        <topology evidence="1">Multi-pass membrane protein</topology>
    </subcellularLocation>
</comment>
<dbReference type="InterPro" id="IPR050363">
    <property type="entry name" value="MIP/Aquaporin"/>
</dbReference>
<dbReference type="Pfam" id="PF00230">
    <property type="entry name" value="MIP"/>
    <property type="match status" value="1"/>
</dbReference>
<feature type="transmembrane region" description="Helical" evidence="11">
    <location>
        <begin position="231"/>
        <end position="253"/>
    </location>
</feature>
<dbReference type="PANTHER" id="PTHR43829">
    <property type="entry name" value="AQUAPORIN OR AQUAGLYCEROPORIN RELATED"/>
    <property type="match status" value="1"/>
</dbReference>
<evidence type="ECO:0000256" key="2">
    <source>
        <dbReference type="ARBA" id="ARBA00006175"/>
    </source>
</evidence>
<keyword evidence="7 11" id="KW-1133">Transmembrane helix</keyword>
<feature type="transmembrane region" description="Helical" evidence="11">
    <location>
        <begin position="95"/>
        <end position="115"/>
    </location>
</feature>
<dbReference type="InterPro" id="IPR023275">
    <property type="entry name" value="Aquaporin_3"/>
</dbReference>
<evidence type="ECO:0000256" key="3">
    <source>
        <dbReference type="ARBA" id="ARBA00022448"/>
    </source>
</evidence>
<feature type="transmembrane region" description="Helical" evidence="11">
    <location>
        <begin position="21"/>
        <end position="40"/>
    </location>
</feature>
<keyword evidence="9" id="KW-0325">Glycoprotein</keyword>
<evidence type="ECO:0000256" key="11">
    <source>
        <dbReference type="SAM" id="Phobius"/>
    </source>
</evidence>
<evidence type="ECO:0000256" key="10">
    <source>
        <dbReference type="RuleBase" id="RU000477"/>
    </source>
</evidence>
<dbReference type="CDD" id="cd00333">
    <property type="entry name" value="MIP"/>
    <property type="match status" value="1"/>
</dbReference>
<name>A0ABY7DMS5_MYAAR</name>
<feature type="transmembrane region" description="Helical" evidence="11">
    <location>
        <begin position="179"/>
        <end position="202"/>
    </location>
</feature>
<evidence type="ECO:0000256" key="1">
    <source>
        <dbReference type="ARBA" id="ARBA00004651"/>
    </source>
</evidence>
<dbReference type="NCBIfam" id="TIGR00861">
    <property type="entry name" value="MIP"/>
    <property type="match status" value="1"/>
</dbReference>
<proteinExistence type="inferred from homology"/>